<reference evidence="2 3" key="1">
    <citation type="submission" date="2021-05" db="EMBL/GenBank/DDBJ databases">
        <title>Description of Cellulomonas sp. DKR-3 sp. nov.</title>
        <authorList>
            <person name="Dahal R.H."/>
            <person name="Chaudhary D.K."/>
        </authorList>
    </citation>
    <scope>NUCLEOTIDE SEQUENCE [LARGE SCALE GENOMIC DNA]</scope>
    <source>
        <strain evidence="2 3">DKR-3</strain>
    </source>
</reference>
<accession>A0ABS5TXJ3</accession>
<dbReference type="CDD" id="cd04301">
    <property type="entry name" value="NAT_SF"/>
    <property type="match status" value="1"/>
</dbReference>
<protein>
    <submittedName>
        <fullName evidence="2">GNAT family N-acetyltransferase</fullName>
        <ecNumber evidence="2">2.3.1.-</ecNumber>
    </submittedName>
</protein>
<keyword evidence="3" id="KW-1185">Reference proteome</keyword>
<name>A0ABS5TXJ3_9CELL</name>
<keyword evidence="2" id="KW-0808">Transferase</keyword>
<dbReference type="GO" id="GO:0016746">
    <property type="term" value="F:acyltransferase activity"/>
    <property type="evidence" value="ECO:0007669"/>
    <property type="project" value="UniProtKB-KW"/>
</dbReference>
<dbReference type="InterPro" id="IPR016181">
    <property type="entry name" value="Acyl_CoA_acyltransferase"/>
</dbReference>
<keyword evidence="2" id="KW-0012">Acyltransferase</keyword>
<dbReference type="EMBL" id="JAHBOH010000001">
    <property type="protein sequence ID" value="MBT0993853.1"/>
    <property type="molecule type" value="Genomic_DNA"/>
</dbReference>
<dbReference type="InterPro" id="IPR052523">
    <property type="entry name" value="Trichothecene_AcTrans"/>
</dbReference>
<dbReference type="Gene3D" id="3.40.630.30">
    <property type="match status" value="1"/>
</dbReference>
<dbReference type="PANTHER" id="PTHR42791">
    <property type="entry name" value="GNAT FAMILY ACETYLTRANSFERASE"/>
    <property type="match status" value="1"/>
</dbReference>
<dbReference type="SUPFAM" id="SSF55729">
    <property type="entry name" value="Acyl-CoA N-acyltransferases (Nat)"/>
    <property type="match status" value="1"/>
</dbReference>
<feature type="domain" description="N-acetyltransferase" evidence="1">
    <location>
        <begin position="58"/>
        <end position="199"/>
    </location>
</feature>
<comment type="caution">
    <text evidence="2">The sequence shown here is derived from an EMBL/GenBank/DDBJ whole genome shotgun (WGS) entry which is preliminary data.</text>
</comment>
<evidence type="ECO:0000313" key="2">
    <source>
        <dbReference type="EMBL" id="MBT0993853.1"/>
    </source>
</evidence>
<evidence type="ECO:0000259" key="1">
    <source>
        <dbReference type="PROSITE" id="PS51186"/>
    </source>
</evidence>
<dbReference type="EC" id="2.3.1.-" evidence="2"/>
<evidence type="ECO:0000313" key="3">
    <source>
        <dbReference type="Proteomes" id="UP000722125"/>
    </source>
</evidence>
<organism evidence="2 3">
    <name type="scientific">Cellulomonas fulva</name>
    <dbReference type="NCBI Taxonomy" id="2835530"/>
    <lineage>
        <taxon>Bacteria</taxon>
        <taxon>Bacillati</taxon>
        <taxon>Actinomycetota</taxon>
        <taxon>Actinomycetes</taxon>
        <taxon>Micrococcales</taxon>
        <taxon>Cellulomonadaceae</taxon>
        <taxon>Cellulomonas</taxon>
    </lineage>
</organism>
<dbReference type="Proteomes" id="UP000722125">
    <property type="component" value="Unassembled WGS sequence"/>
</dbReference>
<dbReference type="Pfam" id="PF00583">
    <property type="entry name" value="Acetyltransf_1"/>
    <property type="match status" value="1"/>
</dbReference>
<proteinExistence type="predicted"/>
<sequence>MGDDTTADDLTAVARVLGEAFADDPVIMGLVGGGRARRDRATHLFTALLRAEAGDGAGTVVDVARDDDGAVLGVAVWERPGTHGATLPALVGQAPTFLRALGVTGVPRALTGRQALARCRPEQPHWYLGQIGVTAVARGTGVGSSLLEHRLRAADGTGVGAYLESSTERNRALYRRFGFEEQGEIPGVPAARPVAMWREPAPVTV</sequence>
<dbReference type="PROSITE" id="PS51186">
    <property type="entry name" value="GNAT"/>
    <property type="match status" value="1"/>
</dbReference>
<dbReference type="InterPro" id="IPR000182">
    <property type="entry name" value="GNAT_dom"/>
</dbReference>
<gene>
    <name evidence="2" type="ORF">KIN34_06075</name>
</gene>
<dbReference type="PANTHER" id="PTHR42791:SF1">
    <property type="entry name" value="N-ACETYLTRANSFERASE DOMAIN-CONTAINING PROTEIN"/>
    <property type="match status" value="1"/>
</dbReference>